<evidence type="ECO:0000313" key="19">
    <source>
        <dbReference type="Proteomes" id="UP000241808"/>
    </source>
</evidence>
<feature type="binding site" description="axial binding residue" evidence="15">
    <location>
        <position position="42"/>
    </location>
    <ligand>
        <name>a bacteriochlorophyll</name>
        <dbReference type="ChEBI" id="CHEBI:38201"/>
    </ligand>
    <ligandPart>
        <name>Mg</name>
        <dbReference type="ChEBI" id="CHEBI:25107"/>
    </ligandPart>
</feature>
<feature type="transmembrane region" description="Helical" evidence="16">
    <location>
        <begin position="33"/>
        <end position="51"/>
    </location>
</feature>
<dbReference type="EMBL" id="PZZL01000001">
    <property type="protein sequence ID" value="PTM61643.1"/>
    <property type="molecule type" value="Genomic_DNA"/>
</dbReference>
<dbReference type="GO" id="GO:0005886">
    <property type="term" value="C:plasma membrane"/>
    <property type="evidence" value="ECO:0007669"/>
    <property type="project" value="UniProtKB-SubCell"/>
</dbReference>
<keyword evidence="6" id="KW-0042">Antenna complex</keyword>
<dbReference type="InterPro" id="IPR000066">
    <property type="entry name" value="Antenna_a/b"/>
</dbReference>
<dbReference type="GO" id="GO:0019684">
    <property type="term" value="P:photosynthesis, light reaction"/>
    <property type="evidence" value="ECO:0007669"/>
    <property type="project" value="InterPro"/>
</dbReference>
<keyword evidence="7 16" id="KW-0812">Transmembrane</keyword>
<evidence type="ECO:0000256" key="10">
    <source>
        <dbReference type="ARBA" id="ARBA00022956"/>
    </source>
</evidence>
<comment type="function">
    <text evidence="1">Antenna complexes are light-harvesting systems, which transfer the excitation energy to the reaction centers.</text>
</comment>
<evidence type="ECO:0000256" key="15">
    <source>
        <dbReference type="PIRSR" id="PIRSR002900-1"/>
    </source>
</evidence>
<evidence type="ECO:0000256" key="11">
    <source>
        <dbReference type="ARBA" id="ARBA00022989"/>
    </source>
</evidence>
<proteinExistence type="inferred from homology"/>
<dbReference type="GO" id="GO:0042314">
    <property type="term" value="F:bacteriochlorophyll binding"/>
    <property type="evidence" value="ECO:0007669"/>
    <property type="project" value="UniProtKB-KW"/>
</dbReference>
<dbReference type="SUPFAM" id="SSF56918">
    <property type="entry name" value="Light-harvesting complex subunits"/>
    <property type="match status" value="1"/>
</dbReference>
<name>A0A2T4ZI38_9HYPH</name>
<evidence type="ECO:0000256" key="2">
    <source>
        <dbReference type="ARBA" id="ARBA00004249"/>
    </source>
</evidence>
<keyword evidence="13 16" id="KW-0472">Membrane</keyword>
<evidence type="ECO:0000256" key="4">
    <source>
        <dbReference type="ARBA" id="ARBA00022475"/>
    </source>
</evidence>
<dbReference type="InterPro" id="IPR023624">
    <property type="entry name" value="Antenna_beta_dom_sf"/>
</dbReference>
<evidence type="ECO:0000256" key="16">
    <source>
        <dbReference type="SAM" id="Phobius"/>
    </source>
</evidence>
<dbReference type="GO" id="GO:0046872">
    <property type="term" value="F:metal ion binding"/>
    <property type="evidence" value="ECO:0007669"/>
    <property type="project" value="UniProtKB-KW"/>
</dbReference>
<evidence type="ECO:0000256" key="12">
    <source>
        <dbReference type="ARBA" id="ARBA00022991"/>
    </source>
</evidence>
<keyword evidence="9 15" id="KW-0460">Magnesium</keyword>
<keyword evidence="4" id="KW-1003">Cell membrane</keyword>
<reference evidence="18 19" key="1">
    <citation type="submission" date="2018-04" db="EMBL/GenBank/DDBJ databases">
        <title>Genomic Encyclopedia of Archaeal and Bacterial Type Strains, Phase II (KMG-II): from individual species to whole genera.</title>
        <authorList>
            <person name="Goeker M."/>
        </authorList>
    </citation>
    <scope>NUCLEOTIDE SEQUENCE [LARGE SCALE GENOMIC DNA]</scope>
    <source>
        <strain evidence="18 19">DSM 25521</strain>
    </source>
</reference>
<comment type="similarity">
    <text evidence="3">Belongs to the antenna complex beta subunit family.</text>
</comment>
<accession>A0A2T4ZI38</accession>
<evidence type="ECO:0000256" key="6">
    <source>
        <dbReference type="ARBA" id="ARBA00022549"/>
    </source>
</evidence>
<feature type="binding site" description="axial binding residue" evidence="15">
    <location>
        <position position="24"/>
    </location>
    <ligand>
        <name>a bacteriochlorophyll</name>
        <dbReference type="ChEBI" id="CHEBI:38201"/>
    </ligand>
    <ligandPart>
        <name>Mg</name>
        <dbReference type="ChEBI" id="CHEBI:25107"/>
    </ligandPart>
</feature>
<evidence type="ECO:0000256" key="1">
    <source>
        <dbReference type="ARBA" id="ARBA00002455"/>
    </source>
</evidence>
<dbReference type="Gene3D" id="1.20.5.250">
    <property type="match status" value="1"/>
</dbReference>
<keyword evidence="12" id="KW-0157">Chromophore</keyword>
<dbReference type="AlphaFoldDB" id="A0A2T4ZI38"/>
<dbReference type="Proteomes" id="UP000241808">
    <property type="component" value="Unassembled WGS sequence"/>
</dbReference>
<keyword evidence="10" id="KW-0076">Bacteriochlorophyll</keyword>
<evidence type="ECO:0000256" key="3">
    <source>
        <dbReference type="ARBA" id="ARBA00011052"/>
    </source>
</evidence>
<evidence type="ECO:0000256" key="8">
    <source>
        <dbReference type="ARBA" id="ARBA00022723"/>
    </source>
</evidence>
<dbReference type="Pfam" id="PF00556">
    <property type="entry name" value="LHC"/>
    <property type="match status" value="1"/>
</dbReference>
<evidence type="ECO:0000256" key="5">
    <source>
        <dbReference type="ARBA" id="ARBA00022494"/>
    </source>
</evidence>
<gene>
    <name evidence="18" type="ORF">C8P69_101313</name>
</gene>
<evidence type="ECO:0000256" key="7">
    <source>
        <dbReference type="ARBA" id="ARBA00022692"/>
    </source>
</evidence>
<dbReference type="PRINTS" id="PR00674">
    <property type="entry name" value="LIGHTHARVSTB"/>
</dbReference>
<dbReference type="InterPro" id="IPR035889">
    <property type="entry name" value="Light-harvesting_complex"/>
</dbReference>
<keyword evidence="19" id="KW-1185">Reference proteome</keyword>
<feature type="domain" description="Antenna complex alpha/beta subunit" evidence="17">
    <location>
        <begin position="23"/>
        <end position="52"/>
    </location>
</feature>
<sequence length="53" mass="6116">MDSLDDPNRVWPTGLTIKESEALHKHVIDGARIFFAISLFAHLLAYMYSPWLK</sequence>
<dbReference type="PIRSF" id="PIRSF002900">
    <property type="entry name" value="Antenna_beta"/>
    <property type="match status" value="1"/>
</dbReference>
<evidence type="ECO:0000256" key="14">
    <source>
        <dbReference type="ARBA" id="ARBA00023243"/>
    </source>
</evidence>
<keyword evidence="14" id="KW-0437">Light-harvesting polypeptide</keyword>
<comment type="subcellular location">
    <subcellularLocation>
        <location evidence="2">Cell inner membrane</location>
        <topology evidence="2">Single-pass type II membrane protein</topology>
    </subcellularLocation>
</comment>
<keyword evidence="5" id="KW-0148">Chlorophyll</keyword>
<organism evidence="18 19">
    <name type="scientific">Phreatobacter oligotrophus</name>
    <dbReference type="NCBI Taxonomy" id="1122261"/>
    <lineage>
        <taxon>Bacteria</taxon>
        <taxon>Pseudomonadati</taxon>
        <taxon>Pseudomonadota</taxon>
        <taxon>Alphaproteobacteria</taxon>
        <taxon>Hyphomicrobiales</taxon>
        <taxon>Phreatobacteraceae</taxon>
        <taxon>Phreatobacter</taxon>
    </lineage>
</organism>
<keyword evidence="8 15" id="KW-0479">Metal-binding</keyword>
<keyword evidence="11 16" id="KW-1133">Transmembrane helix</keyword>
<evidence type="ECO:0000313" key="18">
    <source>
        <dbReference type="EMBL" id="PTM61643.1"/>
    </source>
</evidence>
<evidence type="ECO:0000256" key="13">
    <source>
        <dbReference type="ARBA" id="ARBA00023136"/>
    </source>
</evidence>
<evidence type="ECO:0000259" key="17">
    <source>
        <dbReference type="Pfam" id="PF00556"/>
    </source>
</evidence>
<dbReference type="InterPro" id="IPR002362">
    <property type="entry name" value="LHB-1/5"/>
</dbReference>
<comment type="caution">
    <text evidence="18">The sequence shown here is derived from an EMBL/GenBank/DDBJ whole genome shotgun (WGS) entry which is preliminary data.</text>
</comment>
<protein>
    <submittedName>
        <fullName evidence="18">Light-harvesting protein B-800-850 beta chain</fullName>
    </submittedName>
</protein>
<evidence type="ECO:0000256" key="9">
    <source>
        <dbReference type="ARBA" id="ARBA00022842"/>
    </source>
</evidence>
<dbReference type="GO" id="GO:0030077">
    <property type="term" value="C:plasma membrane light-harvesting complex"/>
    <property type="evidence" value="ECO:0007669"/>
    <property type="project" value="InterPro"/>
</dbReference>